<feature type="compositionally biased region" description="Polar residues" evidence="5">
    <location>
        <begin position="568"/>
        <end position="578"/>
    </location>
</feature>
<evidence type="ECO:0000313" key="9">
    <source>
        <dbReference type="Proteomes" id="UP000026915"/>
    </source>
</evidence>
<dbReference type="GO" id="GO:0050660">
    <property type="term" value="F:flavin adenine dinucleotide binding"/>
    <property type="evidence" value="ECO:0007669"/>
    <property type="project" value="InterPro"/>
</dbReference>
<dbReference type="FunCoup" id="A0A061G9B1">
    <property type="interactions" value="291"/>
</dbReference>
<evidence type="ECO:0000256" key="3">
    <source>
        <dbReference type="ARBA" id="ARBA00022729"/>
    </source>
</evidence>
<sequence>MGRFFVFFLECVAFLLLLYPVFSLARPHPQRDPVYLNFVLNATDLPSEDYYDYIIVGGGTAGCPLAATLSQSYRVLVLERGGVPYGNQQLMTQEGFLTTLTQVDTYDSPAQAFTSEDGVPNARGRILGGSSAINAGFYSRADQEFYKHSGVNWDLSLVNQSYQWVERRVVFRPELKNWQSAVRDGLIEAGVDPYNGFSLDHLVGTKIGGSTFDSSGKRHSAADLLNYARPGSIKVAIYASVERVLLASLSSSNAIARQRQSAIGVVFRDQMGRYHHAMVKEQGEVLLCAGALGSPQLLLLSGIGPRSYLSSWGIPVAYHHPYVGQFLYDNPRNGISIVPPVPLEHSLIQVVGITEAGAYVEAASNVIPFTSPARSVFIRTPSSPLFLTVATIMEKIVGPLSSGSLRLASTDVRLNPIVRFNYFTNPIDVERCVNGTRRIGDLLRSRSMDYFKFREWFGTRNFRFVGPELPVDQLNNEQMADFCRRTVSTIWHYHGGCVVGKVVDNNYHVIGIDALRVVDGSTFSVSPGTNPQATLMMLGSDEQPLSKPAMVEYIEADLDFKIAKEQKLSSQPSSSRQPVTRPEPTSFVYVARPQSKFNPETHAKPQVQGDHYQRIAKRLKQLKRSKKKALQAQKPSAEGCRVLLSL</sequence>
<name>A0A061G9B1_THECC</name>
<keyword evidence="3 6" id="KW-0732">Signal</keyword>
<gene>
    <name evidence="8" type="ORF">TCM_027098</name>
</gene>
<dbReference type="InParanoid" id="A0A061G9B1"/>
<dbReference type="Gene3D" id="3.30.410.40">
    <property type="match status" value="1"/>
</dbReference>
<dbReference type="PANTHER" id="PTHR45968:SF2">
    <property type="entry name" value="(R)-MANDELONITRILE LYASE-LIKE"/>
    <property type="match status" value="1"/>
</dbReference>
<dbReference type="Proteomes" id="UP000026915">
    <property type="component" value="Chromosome 6"/>
</dbReference>
<dbReference type="OMA" id="TQKHGER"/>
<dbReference type="InterPro" id="IPR036188">
    <property type="entry name" value="FAD/NAD-bd_sf"/>
</dbReference>
<dbReference type="Pfam" id="PF00732">
    <property type="entry name" value="GMC_oxred_N"/>
    <property type="match status" value="1"/>
</dbReference>
<evidence type="ECO:0000313" key="8">
    <source>
        <dbReference type="EMBL" id="EOY25717.1"/>
    </source>
</evidence>
<reference evidence="8 9" key="1">
    <citation type="journal article" date="2013" name="Genome Biol.">
        <title>The genome sequence of the most widely cultivated cacao type and its use to identify candidate genes regulating pod color.</title>
        <authorList>
            <person name="Motamayor J.C."/>
            <person name="Mockaitis K."/>
            <person name="Schmutz J."/>
            <person name="Haiminen N."/>
            <person name="Iii D.L."/>
            <person name="Cornejo O."/>
            <person name="Findley S.D."/>
            <person name="Zheng P."/>
            <person name="Utro F."/>
            <person name="Royaert S."/>
            <person name="Saski C."/>
            <person name="Jenkins J."/>
            <person name="Podicheti R."/>
            <person name="Zhao M."/>
            <person name="Scheffler B.E."/>
            <person name="Stack J.C."/>
            <person name="Feltus F.A."/>
            <person name="Mustiga G.M."/>
            <person name="Amores F."/>
            <person name="Phillips W."/>
            <person name="Marelli J.P."/>
            <person name="May G.D."/>
            <person name="Shapiro H."/>
            <person name="Ma J."/>
            <person name="Bustamante C.D."/>
            <person name="Schnell R.J."/>
            <person name="Main D."/>
            <person name="Gilbert D."/>
            <person name="Parida L."/>
            <person name="Kuhn D.N."/>
        </authorList>
    </citation>
    <scope>NUCLEOTIDE SEQUENCE [LARGE SCALE GENOMIC DNA]</scope>
    <source>
        <strain evidence="9">cv. Matina 1-6</strain>
    </source>
</reference>
<dbReference type="InterPro" id="IPR051871">
    <property type="entry name" value="GMC_Oxidoreductase-Related"/>
</dbReference>
<dbReference type="Gramene" id="EOY25717">
    <property type="protein sequence ID" value="EOY25717"/>
    <property type="gene ID" value="TCM_027098"/>
</dbReference>
<dbReference type="PANTHER" id="PTHR45968">
    <property type="entry name" value="OSJNBA0019K04.7 PROTEIN"/>
    <property type="match status" value="1"/>
</dbReference>
<accession>A0A061G9B1</accession>
<evidence type="ECO:0000256" key="2">
    <source>
        <dbReference type="ARBA" id="ARBA00022630"/>
    </source>
</evidence>
<feature type="chain" id="PRO_5001598912" evidence="6">
    <location>
        <begin position="26"/>
        <end position="646"/>
    </location>
</feature>
<evidence type="ECO:0000256" key="4">
    <source>
        <dbReference type="ARBA" id="ARBA00022827"/>
    </source>
</evidence>
<dbReference type="InterPro" id="IPR007867">
    <property type="entry name" value="GMC_OxRtase_C"/>
</dbReference>
<keyword evidence="2" id="KW-0285">Flavoprotein</keyword>
<evidence type="ECO:0000256" key="6">
    <source>
        <dbReference type="SAM" id="SignalP"/>
    </source>
</evidence>
<evidence type="ECO:0000256" key="5">
    <source>
        <dbReference type="SAM" id="MobiDB-lite"/>
    </source>
</evidence>
<dbReference type="GO" id="GO:0016614">
    <property type="term" value="F:oxidoreductase activity, acting on CH-OH group of donors"/>
    <property type="evidence" value="ECO:0007669"/>
    <property type="project" value="InterPro"/>
</dbReference>
<dbReference type="Gene3D" id="3.50.50.60">
    <property type="entry name" value="FAD/NAD(P)-binding domain"/>
    <property type="match status" value="1"/>
</dbReference>
<dbReference type="PROSITE" id="PS00624">
    <property type="entry name" value="GMC_OXRED_2"/>
    <property type="match status" value="1"/>
</dbReference>
<comment type="cofactor">
    <cofactor evidence="1">
        <name>FAD</name>
        <dbReference type="ChEBI" id="CHEBI:57692"/>
    </cofactor>
</comment>
<keyword evidence="4" id="KW-0274">FAD</keyword>
<dbReference type="AlphaFoldDB" id="A0A061G9B1"/>
<protein>
    <submittedName>
        <fullName evidence="8">Glucose-methanol-choline oxidoreductase family protein isoform 1</fullName>
    </submittedName>
</protein>
<organism evidence="8 9">
    <name type="scientific">Theobroma cacao</name>
    <name type="common">Cacao</name>
    <name type="synonym">Cocoa</name>
    <dbReference type="NCBI Taxonomy" id="3641"/>
    <lineage>
        <taxon>Eukaryota</taxon>
        <taxon>Viridiplantae</taxon>
        <taxon>Streptophyta</taxon>
        <taxon>Embryophyta</taxon>
        <taxon>Tracheophyta</taxon>
        <taxon>Spermatophyta</taxon>
        <taxon>Magnoliopsida</taxon>
        <taxon>eudicotyledons</taxon>
        <taxon>Gunneridae</taxon>
        <taxon>Pentapetalae</taxon>
        <taxon>rosids</taxon>
        <taxon>malvids</taxon>
        <taxon>Malvales</taxon>
        <taxon>Malvaceae</taxon>
        <taxon>Byttnerioideae</taxon>
        <taxon>Theobroma</taxon>
    </lineage>
</organism>
<dbReference type="InterPro" id="IPR000172">
    <property type="entry name" value="GMC_OxRdtase_N"/>
</dbReference>
<feature type="signal peptide" evidence="6">
    <location>
        <begin position="1"/>
        <end position="25"/>
    </location>
</feature>
<feature type="region of interest" description="Disordered" evidence="5">
    <location>
        <begin position="565"/>
        <end position="584"/>
    </location>
</feature>
<keyword evidence="9" id="KW-1185">Reference proteome</keyword>
<dbReference type="STRING" id="3641.A0A061G9B1"/>
<dbReference type="EMBL" id="CM001884">
    <property type="protein sequence ID" value="EOY25717.1"/>
    <property type="molecule type" value="Genomic_DNA"/>
</dbReference>
<dbReference type="SUPFAM" id="SSF54373">
    <property type="entry name" value="FAD-linked reductases, C-terminal domain"/>
    <property type="match status" value="1"/>
</dbReference>
<dbReference type="eggNOG" id="KOG1238">
    <property type="taxonomic scope" value="Eukaryota"/>
</dbReference>
<evidence type="ECO:0000256" key="1">
    <source>
        <dbReference type="ARBA" id="ARBA00001974"/>
    </source>
</evidence>
<feature type="domain" description="Glucose-methanol-choline oxidoreductase N-terminal" evidence="7">
    <location>
        <begin position="290"/>
        <end position="304"/>
    </location>
</feature>
<dbReference type="Pfam" id="PF05199">
    <property type="entry name" value="GMC_oxred_C"/>
    <property type="match status" value="1"/>
</dbReference>
<evidence type="ECO:0000259" key="7">
    <source>
        <dbReference type="PROSITE" id="PS00624"/>
    </source>
</evidence>
<dbReference type="SUPFAM" id="SSF51905">
    <property type="entry name" value="FAD/NAD(P)-binding domain"/>
    <property type="match status" value="1"/>
</dbReference>
<proteinExistence type="predicted"/>